<feature type="compositionally biased region" description="Gly residues" evidence="1">
    <location>
        <begin position="1"/>
        <end position="12"/>
    </location>
</feature>
<dbReference type="EMBL" id="ML976990">
    <property type="protein sequence ID" value="KAF1956985.1"/>
    <property type="molecule type" value="Genomic_DNA"/>
</dbReference>
<proteinExistence type="predicted"/>
<evidence type="ECO:0000256" key="1">
    <source>
        <dbReference type="SAM" id="MobiDB-lite"/>
    </source>
</evidence>
<dbReference type="AlphaFoldDB" id="A0A6A5TWG3"/>
<keyword evidence="3" id="KW-1185">Reference proteome</keyword>
<protein>
    <submittedName>
        <fullName evidence="2">Uncharacterized protein</fullName>
    </submittedName>
</protein>
<name>A0A6A5TWG3_9PLEO</name>
<sequence>MISGSGSGGGRRPPGNPNNNANFGKSFNHQLGKPSRMETKPRNAFEAIANPDDLIRDIPFPEQAVSDFNGVPIHEPPFRDISSNIIGSLGNPQLHLAEPDWEQFLRYFAGRHHGIANLQDLYVFLTRVALPNAVIINRRLLLQYFLANRNATPRIAVRYDAYNWRNMPYIPLRQERPTTFLPRVQNRPIFRSALAPNGTNMVRWLQTPMNTPPPEYPPFPHQMIHRPSQLDMYLQENETDVRGIHPQNLTRRTVEVFHAWWWVVGRNRWLEIYRGNAWRGMEREVFGG</sequence>
<dbReference type="OrthoDB" id="3780599at2759"/>
<evidence type="ECO:0000313" key="3">
    <source>
        <dbReference type="Proteomes" id="UP000800035"/>
    </source>
</evidence>
<organism evidence="2 3">
    <name type="scientific">Byssothecium circinans</name>
    <dbReference type="NCBI Taxonomy" id="147558"/>
    <lineage>
        <taxon>Eukaryota</taxon>
        <taxon>Fungi</taxon>
        <taxon>Dikarya</taxon>
        <taxon>Ascomycota</taxon>
        <taxon>Pezizomycotina</taxon>
        <taxon>Dothideomycetes</taxon>
        <taxon>Pleosporomycetidae</taxon>
        <taxon>Pleosporales</taxon>
        <taxon>Massarineae</taxon>
        <taxon>Massarinaceae</taxon>
        <taxon>Byssothecium</taxon>
    </lineage>
</organism>
<dbReference type="Proteomes" id="UP000800035">
    <property type="component" value="Unassembled WGS sequence"/>
</dbReference>
<gene>
    <name evidence="2" type="ORF">CC80DRAFT_491848</name>
</gene>
<feature type="region of interest" description="Disordered" evidence="1">
    <location>
        <begin position="1"/>
        <end position="39"/>
    </location>
</feature>
<accession>A0A6A5TWG3</accession>
<evidence type="ECO:0000313" key="2">
    <source>
        <dbReference type="EMBL" id="KAF1956985.1"/>
    </source>
</evidence>
<reference evidence="2" key="1">
    <citation type="journal article" date="2020" name="Stud. Mycol.">
        <title>101 Dothideomycetes genomes: a test case for predicting lifestyles and emergence of pathogens.</title>
        <authorList>
            <person name="Haridas S."/>
            <person name="Albert R."/>
            <person name="Binder M."/>
            <person name="Bloem J."/>
            <person name="Labutti K."/>
            <person name="Salamov A."/>
            <person name="Andreopoulos B."/>
            <person name="Baker S."/>
            <person name="Barry K."/>
            <person name="Bills G."/>
            <person name="Bluhm B."/>
            <person name="Cannon C."/>
            <person name="Castanera R."/>
            <person name="Culley D."/>
            <person name="Daum C."/>
            <person name="Ezra D."/>
            <person name="Gonzalez J."/>
            <person name="Henrissat B."/>
            <person name="Kuo A."/>
            <person name="Liang C."/>
            <person name="Lipzen A."/>
            <person name="Lutzoni F."/>
            <person name="Magnuson J."/>
            <person name="Mondo S."/>
            <person name="Nolan M."/>
            <person name="Ohm R."/>
            <person name="Pangilinan J."/>
            <person name="Park H.-J."/>
            <person name="Ramirez L."/>
            <person name="Alfaro M."/>
            <person name="Sun H."/>
            <person name="Tritt A."/>
            <person name="Yoshinaga Y."/>
            <person name="Zwiers L.-H."/>
            <person name="Turgeon B."/>
            <person name="Goodwin S."/>
            <person name="Spatafora J."/>
            <person name="Crous P."/>
            <person name="Grigoriev I."/>
        </authorList>
    </citation>
    <scope>NUCLEOTIDE SEQUENCE</scope>
    <source>
        <strain evidence="2">CBS 675.92</strain>
    </source>
</reference>